<evidence type="ECO:0000256" key="2">
    <source>
        <dbReference type="SAM" id="Phobius"/>
    </source>
</evidence>
<gene>
    <name evidence="3" type="ORF">CALVIDRAFT_602935</name>
</gene>
<dbReference type="AlphaFoldDB" id="A0A167GEI8"/>
<evidence type="ECO:0000313" key="3">
    <source>
        <dbReference type="EMBL" id="KZO90472.1"/>
    </source>
</evidence>
<accession>A0A167GEI8</accession>
<organism evidence="3 4">
    <name type="scientific">Calocera viscosa (strain TUFC12733)</name>
    <dbReference type="NCBI Taxonomy" id="1330018"/>
    <lineage>
        <taxon>Eukaryota</taxon>
        <taxon>Fungi</taxon>
        <taxon>Dikarya</taxon>
        <taxon>Basidiomycota</taxon>
        <taxon>Agaricomycotina</taxon>
        <taxon>Dacrymycetes</taxon>
        <taxon>Dacrymycetales</taxon>
        <taxon>Dacrymycetaceae</taxon>
        <taxon>Calocera</taxon>
    </lineage>
</organism>
<dbReference type="OrthoDB" id="2524554at2759"/>
<name>A0A167GEI8_CALVF</name>
<proteinExistence type="predicted"/>
<evidence type="ECO:0000256" key="1">
    <source>
        <dbReference type="SAM" id="MobiDB-lite"/>
    </source>
</evidence>
<dbReference type="EMBL" id="KV417341">
    <property type="protein sequence ID" value="KZO90472.1"/>
    <property type="molecule type" value="Genomic_DNA"/>
</dbReference>
<evidence type="ECO:0000313" key="4">
    <source>
        <dbReference type="Proteomes" id="UP000076738"/>
    </source>
</evidence>
<dbReference type="Proteomes" id="UP000076738">
    <property type="component" value="Unassembled WGS sequence"/>
</dbReference>
<feature type="transmembrane region" description="Helical" evidence="2">
    <location>
        <begin position="65"/>
        <end position="87"/>
    </location>
</feature>
<keyword evidence="2" id="KW-0472">Membrane</keyword>
<reference evidence="3 4" key="1">
    <citation type="journal article" date="2016" name="Mol. Biol. Evol.">
        <title>Comparative Genomics of Early-Diverging Mushroom-Forming Fungi Provides Insights into the Origins of Lignocellulose Decay Capabilities.</title>
        <authorList>
            <person name="Nagy L.G."/>
            <person name="Riley R."/>
            <person name="Tritt A."/>
            <person name="Adam C."/>
            <person name="Daum C."/>
            <person name="Floudas D."/>
            <person name="Sun H."/>
            <person name="Yadav J.S."/>
            <person name="Pangilinan J."/>
            <person name="Larsson K.H."/>
            <person name="Matsuura K."/>
            <person name="Barry K."/>
            <person name="Labutti K."/>
            <person name="Kuo R."/>
            <person name="Ohm R.A."/>
            <person name="Bhattacharya S.S."/>
            <person name="Shirouzu T."/>
            <person name="Yoshinaga Y."/>
            <person name="Martin F.M."/>
            <person name="Grigoriev I.V."/>
            <person name="Hibbett D.S."/>
        </authorList>
    </citation>
    <scope>NUCLEOTIDE SEQUENCE [LARGE SCALE GENOMIC DNA]</scope>
    <source>
        <strain evidence="3 4">TUFC12733</strain>
    </source>
</reference>
<keyword evidence="4" id="KW-1185">Reference proteome</keyword>
<sequence>MPPTRLRFMRLHPHVRRPTVASHSLIPRRFQSTTPPPSGTQPPLPTFGGDFSVPLLIVVRTFGRFLRYGILGSLLIGVTFGGTYTFAHTYVEHSLLSGDDLPEGEDWEFGLERERWTGRRGGVRRGGGTDDRLGWRGQHLVRSAWMAAHWGVGPPELFADTSTDVDMFGYAVPAREYAYSRAFLANALRVCAQRTKQLGEFPHSDAALDLLERERYLELVEELAREGRQAEAARAGAKVGDISRRLGENGERWWVWAVRTAAGEQLALPSDIPVIGEVDIVPPEPTPEPKRRFWFWSTSSKPFPTPVLEPPAFLPAKLPDSPLAQRVTAQALVALSASYSESGQLLPALRLQQAALDLLSPSPAPNPAPASGASPNPPAQTLHSLTLSHACALLTLHRAEVVYALSPPSLQSPAALTSLLLAARSAESVITSLQGLPPSHPDFPASPLPAPPTPGLPLASPFSQSATLLPPARRLLRDARRAARALERGRCGWIGALQIGTSAGIMETTERRGD</sequence>
<keyword evidence="2" id="KW-1133">Transmembrane helix</keyword>
<feature type="region of interest" description="Disordered" evidence="1">
    <location>
        <begin position="360"/>
        <end position="381"/>
    </location>
</feature>
<keyword evidence="2" id="KW-0812">Transmembrane</keyword>
<protein>
    <submittedName>
        <fullName evidence="3">Uncharacterized protein</fullName>
    </submittedName>
</protein>